<evidence type="ECO:0000313" key="4">
    <source>
        <dbReference type="EMBL" id="MPN24855.1"/>
    </source>
</evidence>
<comment type="caution">
    <text evidence="4">The sequence shown here is derived from an EMBL/GenBank/DDBJ whole genome shotgun (WGS) entry which is preliminary data.</text>
</comment>
<dbReference type="InterPro" id="IPR026891">
    <property type="entry name" value="Fn3-like"/>
</dbReference>
<keyword evidence="2" id="KW-0378">Hydrolase</keyword>
<protein>
    <recommendedName>
        <fullName evidence="3">Fibronectin type III-like domain-containing protein</fullName>
    </recommendedName>
</protein>
<dbReference type="Pfam" id="PF14310">
    <property type="entry name" value="Fn3-like"/>
    <property type="match status" value="1"/>
</dbReference>
<dbReference type="GO" id="GO:0004553">
    <property type="term" value="F:hydrolase activity, hydrolyzing O-glycosyl compounds"/>
    <property type="evidence" value="ECO:0007669"/>
    <property type="project" value="UniProtKB-ARBA"/>
</dbReference>
<gene>
    <name evidence="4" type="ORF">SDC9_172260</name>
</gene>
<accession>A0A645GDV4</accession>
<evidence type="ECO:0000256" key="2">
    <source>
        <dbReference type="ARBA" id="ARBA00022801"/>
    </source>
</evidence>
<feature type="domain" description="Fibronectin type III-like" evidence="3">
    <location>
        <begin position="68"/>
        <end position="137"/>
    </location>
</feature>
<dbReference type="FunFam" id="2.60.40.10:FF:000495">
    <property type="entry name" value="Periplasmic beta-glucosidase"/>
    <property type="match status" value="1"/>
</dbReference>
<dbReference type="Gene3D" id="2.60.40.10">
    <property type="entry name" value="Immunoglobulins"/>
    <property type="match status" value="1"/>
</dbReference>
<evidence type="ECO:0000259" key="3">
    <source>
        <dbReference type="SMART" id="SM01217"/>
    </source>
</evidence>
<dbReference type="EMBL" id="VSSQ01073844">
    <property type="protein sequence ID" value="MPN24855.1"/>
    <property type="molecule type" value="Genomic_DNA"/>
</dbReference>
<name>A0A645GDV4_9ZZZZ</name>
<dbReference type="AlphaFoldDB" id="A0A645GDV4"/>
<dbReference type="PANTHER" id="PTHR42715:SF10">
    <property type="entry name" value="BETA-GLUCOSIDASE"/>
    <property type="match status" value="1"/>
</dbReference>
<comment type="similarity">
    <text evidence="1">Belongs to the glycosyl hydrolase 3 family.</text>
</comment>
<dbReference type="SMART" id="SM01217">
    <property type="entry name" value="Fn3_like"/>
    <property type="match status" value="1"/>
</dbReference>
<sequence>MIYNHKPSQYFHPYVLTPSTPLYPFGFGLSYTKYEYSDLKLSTTEIKSGQPVEVELDVRNSGSMDGVEIVQLYIRDRFSTFTRPVKELKDFARVKIKAGETKRVKFTVTPDKLMMLDKDNNPVIEPGEFVIMVGPSSKDEDLLKKSFNVIE</sequence>
<organism evidence="4">
    <name type="scientific">bioreactor metagenome</name>
    <dbReference type="NCBI Taxonomy" id="1076179"/>
    <lineage>
        <taxon>unclassified sequences</taxon>
        <taxon>metagenomes</taxon>
        <taxon>ecological metagenomes</taxon>
    </lineage>
</organism>
<reference evidence="4" key="1">
    <citation type="submission" date="2019-08" db="EMBL/GenBank/DDBJ databases">
        <authorList>
            <person name="Kucharzyk K."/>
            <person name="Murdoch R.W."/>
            <person name="Higgins S."/>
            <person name="Loffler F."/>
        </authorList>
    </citation>
    <scope>NUCLEOTIDE SEQUENCE</scope>
</reference>
<dbReference type="PANTHER" id="PTHR42715">
    <property type="entry name" value="BETA-GLUCOSIDASE"/>
    <property type="match status" value="1"/>
</dbReference>
<evidence type="ECO:0000256" key="1">
    <source>
        <dbReference type="ARBA" id="ARBA00005336"/>
    </source>
</evidence>
<dbReference type="InterPro" id="IPR013783">
    <property type="entry name" value="Ig-like_fold"/>
</dbReference>
<proteinExistence type="inferred from homology"/>
<dbReference type="InterPro" id="IPR050288">
    <property type="entry name" value="Cellulose_deg_GH3"/>
</dbReference>